<organism evidence="6 7">
    <name type="scientific">Geotrypetes seraphini</name>
    <name type="common">Gaboon caecilian</name>
    <name type="synonym">Caecilia seraphini</name>
    <dbReference type="NCBI Taxonomy" id="260995"/>
    <lineage>
        <taxon>Eukaryota</taxon>
        <taxon>Metazoa</taxon>
        <taxon>Chordata</taxon>
        <taxon>Craniata</taxon>
        <taxon>Vertebrata</taxon>
        <taxon>Euteleostomi</taxon>
        <taxon>Amphibia</taxon>
        <taxon>Gymnophiona</taxon>
        <taxon>Geotrypetes</taxon>
    </lineage>
</organism>
<dbReference type="Pfam" id="PF13855">
    <property type="entry name" value="LRR_8"/>
    <property type="match status" value="2"/>
</dbReference>
<accession>A0A6P8PHT6</accession>
<feature type="domain" description="Calponin-homology (CH)" evidence="5">
    <location>
        <begin position="590"/>
        <end position="703"/>
    </location>
</feature>
<evidence type="ECO:0000313" key="6">
    <source>
        <dbReference type="Proteomes" id="UP000515159"/>
    </source>
</evidence>
<feature type="compositionally biased region" description="Low complexity" evidence="3">
    <location>
        <begin position="1"/>
        <end position="11"/>
    </location>
</feature>
<keyword evidence="4" id="KW-0812">Transmembrane</keyword>
<dbReference type="SUPFAM" id="SSF47576">
    <property type="entry name" value="Calponin-homology domain, CH-domain"/>
    <property type="match status" value="1"/>
</dbReference>
<keyword evidence="6" id="KW-1185">Reference proteome</keyword>
<feature type="compositionally biased region" description="Basic and acidic residues" evidence="3">
    <location>
        <begin position="421"/>
        <end position="447"/>
    </location>
</feature>
<dbReference type="PROSITE" id="PS50021">
    <property type="entry name" value="CH"/>
    <property type="match status" value="1"/>
</dbReference>
<dbReference type="SUPFAM" id="SSF52058">
    <property type="entry name" value="L domain-like"/>
    <property type="match status" value="1"/>
</dbReference>
<dbReference type="SMART" id="SM00369">
    <property type="entry name" value="LRR_TYP"/>
    <property type="match status" value="5"/>
</dbReference>
<dbReference type="Proteomes" id="UP000515159">
    <property type="component" value="Chromosome 16"/>
</dbReference>
<dbReference type="InterPro" id="IPR036872">
    <property type="entry name" value="CH_dom_sf"/>
</dbReference>
<dbReference type="GeneID" id="117350628"/>
<gene>
    <name evidence="7" type="primary">LRCH4</name>
</gene>
<feature type="region of interest" description="Disordered" evidence="3">
    <location>
        <begin position="335"/>
        <end position="357"/>
    </location>
</feature>
<dbReference type="PROSITE" id="PS51450">
    <property type="entry name" value="LRR"/>
    <property type="match status" value="2"/>
</dbReference>
<dbReference type="KEGG" id="gsh:117350628"/>
<dbReference type="FunFam" id="3.80.10.10:FF:000007">
    <property type="entry name" value="Leucine-rich repeat and calponin homology domain-containing protein 1 isoform 3"/>
    <property type="match status" value="1"/>
</dbReference>
<dbReference type="Gene3D" id="3.80.10.10">
    <property type="entry name" value="Ribonuclease Inhibitor"/>
    <property type="match status" value="1"/>
</dbReference>
<dbReference type="PANTHER" id="PTHR48051">
    <property type="match status" value="1"/>
</dbReference>
<dbReference type="AlphaFoldDB" id="A0A6P8PHT6"/>
<feature type="region of interest" description="Disordered" evidence="3">
    <location>
        <begin position="1"/>
        <end position="30"/>
    </location>
</feature>
<name>A0A6P8PHT6_GEOSA</name>
<proteinExistence type="predicted"/>
<dbReference type="CTD" id="4034"/>
<dbReference type="PANTHER" id="PTHR48051:SF64">
    <property type="entry name" value="LEUCINE RICH REPEATS AND CALPONIN HOMOLOGY DOMAIN CONTAINING 4"/>
    <property type="match status" value="1"/>
</dbReference>
<feature type="compositionally biased region" description="Polar residues" evidence="3">
    <location>
        <begin position="344"/>
        <end position="353"/>
    </location>
</feature>
<dbReference type="InterPro" id="IPR003591">
    <property type="entry name" value="Leu-rich_rpt_typical-subtyp"/>
</dbReference>
<dbReference type="FunCoup" id="A0A6P8PHT6">
    <property type="interactions" value="840"/>
</dbReference>
<dbReference type="Gene3D" id="1.10.418.10">
    <property type="entry name" value="Calponin-like domain"/>
    <property type="match status" value="1"/>
</dbReference>
<dbReference type="SMART" id="SM00364">
    <property type="entry name" value="LRR_BAC"/>
    <property type="match status" value="4"/>
</dbReference>
<dbReference type="Pfam" id="PF00307">
    <property type="entry name" value="CH"/>
    <property type="match status" value="1"/>
</dbReference>
<dbReference type="InterPro" id="IPR001715">
    <property type="entry name" value="CH_dom"/>
</dbReference>
<evidence type="ECO:0000259" key="5">
    <source>
        <dbReference type="PROSITE" id="PS50021"/>
    </source>
</evidence>
<keyword evidence="1" id="KW-0433">Leucine-rich repeat</keyword>
<dbReference type="InterPro" id="IPR001611">
    <property type="entry name" value="Leu-rich_rpt"/>
</dbReference>
<feature type="transmembrane region" description="Helical" evidence="4">
    <location>
        <begin position="716"/>
        <end position="738"/>
    </location>
</feature>
<dbReference type="SMART" id="SM00033">
    <property type="entry name" value="CH"/>
    <property type="match status" value="1"/>
</dbReference>
<evidence type="ECO:0000256" key="3">
    <source>
        <dbReference type="SAM" id="MobiDB-lite"/>
    </source>
</evidence>
<keyword evidence="4" id="KW-1133">Transmembrane helix</keyword>
<evidence type="ECO:0000256" key="1">
    <source>
        <dbReference type="ARBA" id="ARBA00022614"/>
    </source>
</evidence>
<protein>
    <submittedName>
        <fullName evidence="7">Leucine-rich repeat and calponin homology domain-containing protein 4 isoform X1</fullName>
    </submittedName>
</protein>
<evidence type="ECO:0000256" key="2">
    <source>
        <dbReference type="ARBA" id="ARBA00022737"/>
    </source>
</evidence>
<evidence type="ECO:0000313" key="7">
    <source>
        <dbReference type="RefSeq" id="XP_033780930.1"/>
    </source>
</evidence>
<keyword evidence="4" id="KW-0472">Membrane</keyword>
<dbReference type="GO" id="GO:0005737">
    <property type="term" value="C:cytoplasm"/>
    <property type="evidence" value="ECO:0007669"/>
    <property type="project" value="TreeGrafter"/>
</dbReference>
<feature type="region of interest" description="Disordered" evidence="3">
    <location>
        <begin position="388"/>
        <end position="499"/>
    </location>
</feature>
<feature type="compositionally biased region" description="Polar residues" evidence="3">
    <location>
        <begin position="469"/>
        <end position="499"/>
    </location>
</feature>
<dbReference type="RefSeq" id="XP_033780930.1">
    <property type="nucleotide sequence ID" value="XM_033925039.1"/>
</dbReference>
<evidence type="ECO:0000256" key="4">
    <source>
        <dbReference type="SAM" id="Phobius"/>
    </source>
</evidence>
<sequence length="747" mass="82250">MATVVAAAPAGAREESLPPPPPSPLLSGGRGMEKTLEEAAVSGVLNLGGRKLKEFPRGARNYDLSDITQADLSKNRFAEIPEDACHLISLESLSLYHNCLRSIPLAITNLQTLAYLNISRNQLSLLPPYICHLPLKVLIVGNNKLVSLPDNIGMLRSLRQLDVSCNELQSLPTHLGKLESLRHLNVRRNQLTSLPEELSELPLVHLDVSCNRIMKIPVCYRHLRLLQSVLLDNNPLQFPPAQICLKGKIHIFKYLNIEACRKAMPDLAEFTRAVRPTGFETCLTDEFFPVRQYGGLDSGFNSVDSGSKRWSGNESSDEFSDLSFRIAELNKDPKQLKEKHDGTGQHTGSSFQEQGIGDLEQIDYIDSSTNGEEEDDVKSDCGLQMMVSSEEKSKADTLSPQRTEVGEKSMGSRLITTVGSAREEPGTGNEERRRPETLQIWQERERQQQALRSQSLEKKDSWLKLTPKGTASNSQSLSTTAKNGPCENSSFLSQKQRNQNVDLQVNSRSAASVVMSSPHTDTLLSQNFSVQMLSCKEGGTVQKPNSFLFRSSSRNSVRPSSVCSPVHSPLDFTSTEPHSPVMRLRATQQAMDEKALLAQLRKNIESRLNITLADDLGEALANGAVLCQLANHLRPRCIAFIHVPSPAVPKLNIIKSRKNVENFLEACRKMGVTEVDLCLPSDILQGGVCNVERTVQALLQAGGGGGSPVLAPRPPFAFHCTGFSAFYVLVMLLLYVAYCKLSCLLNA</sequence>
<dbReference type="InterPro" id="IPR050216">
    <property type="entry name" value="LRR_domain-containing"/>
</dbReference>
<dbReference type="InParanoid" id="A0A6P8PHT6"/>
<keyword evidence="2" id="KW-0677">Repeat</keyword>
<dbReference type="CDD" id="cd21273">
    <property type="entry name" value="CH_LRCH4"/>
    <property type="match status" value="1"/>
</dbReference>
<reference evidence="7" key="1">
    <citation type="submission" date="2025-08" db="UniProtKB">
        <authorList>
            <consortium name="RefSeq"/>
        </authorList>
    </citation>
    <scope>IDENTIFICATION</scope>
</reference>
<dbReference type="OrthoDB" id="660555at2759"/>
<dbReference type="InterPro" id="IPR032675">
    <property type="entry name" value="LRR_dom_sf"/>
</dbReference>